<evidence type="ECO:0000313" key="5">
    <source>
        <dbReference type="EMBL" id="PWN07309.1"/>
    </source>
</evidence>
<proteinExistence type="inferred from homology"/>
<evidence type="ECO:0000256" key="3">
    <source>
        <dbReference type="SAM" id="SignalP"/>
    </source>
</evidence>
<dbReference type="Pfam" id="PF07715">
    <property type="entry name" value="Plug"/>
    <property type="match status" value="1"/>
</dbReference>
<dbReference type="PROSITE" id="PS51257">
    <property type="entry name" value="PROKAR_LIPOPROTEIN"/>
    <property type="match status" value="1"/>
</dbReference>
<gene>
    <name evidence="5" type="ORF">DDZ15_03305</name>
</gene>
<dbReference type="SUPFAM" id="SSF56935">
    <property type="entry name" value="Porins"/>
    <property type="match status" value="1"/>
</dbReference>
<dbReference type="PROSITE" id="PS52016">
    <property type="entry name" value="TONB_DEPENDENT_REC_3"/>
    <property type="match status" value="1"/>
</dbReference>
<sequence length="136" mass="14822">MKSASNLLIPLFILLSACATTERTTDSGDSSQTETSESSSVDPSISLLKQIRMLPGIYVESRGGELNVYLRGQYSFNAETRVLFVVNNVPIGRDFNALDSMVNVEDIQSIRVMRAIESAQLYGLRGSSGAIVIKTK</sequence>
<comment type="caution">
    <text evidence="5">The sequence shown here is derived from an EMBL/GenBank/DDBJ whole genome shotgun (WGS) entry which is preliminary data.</text>
</comment>
<dbReference type="RefSeq" id="WP_109644870.1">
    <property type="nucleotide sequence ID" value="NZ_QGGB01000003.1"/>
</dbReference>
<evidence type="ECO:0000259" key="4">
    <source>
        <dbReference type="Pfam" id="PF07715"/>
    </source>
</evidence>
<dbReference type="EMBL" id="QGGB01000003">
    <property type="protein sequence ID" value="PWN07309.1"/>
    <property type="molecule type" value="Genomic_DNA"/>
</dbReference>
<dbReference type="Proteomes" id="UP000245533">
    <property type="component" value="Unassembled WGS sequence"/>
</dbReference>
<protein>
    <recommendedName>
        <fullName evidence="4">TonB-dependent receptor plug domain-containing protein</fullName>
    </recommendedName>
</protein>
<reference evidence="5 6" key="1">
    <citation type="submission" date="2018-05" db="EMBL/GenBank/DDBJ databases">
        <title>Rhodohalobacter halophilus gen. nov., sp. nov., a moderately halophilic member of the family Balneolaceae.</title>
        <authorList>
            <person name="Liu Z.-W."/>
        </authorList>
    </citation>
    <scope>NUCLEOTIDE SEQUENCE [LARGE SCALE GENOMIC DNA]</scope>
    <source>
        <strain evidence="5 6">8A47</strain>
    </source>
</reference>
<dbReference type="GO" id="GO:0009279">
    <property type="term" value="C:cell outer membrane"/>
    <property type="evidence" value="ECO:0007669"/>
    <property type="project" value="UniProtKB-SubCell"/>
</dbReference>
<accession>A0A316TVH0</accession>
<keyword evidence="1" id="KW-0813">Transport</keyword>
<feature type="compositionally biased region" description="Low complexity" evidence="2">
    <location>
        <begin position="27"/>
        <end position="40"/>
    </location>
</feature>
<feature type="chain" id="PRO_5016325400" description="TonB-dependent receptor plug domain-containing protein" evidence="3">
    <location>
        <begin position="20"/>
        <end position="136"/>
    </location>
</feature>
<keyword evidence="3" id="KW-0732">Signal</keyword>
<evidence type="ECO:0000256" key="1">
    <source>
        <dbReference type="PROSITE-ProRule" id="PRU01360"/>
    </source>
</evidence>
<evidence type="ECO:0000256" key="2">
    <source>
        <dbReference type="SAM" id="MobiDB-lite"/>
    </source>
</evidence>
<keyword evidence="1" id="KW-1134">Transmembrane beta strand</keyword>
<feature type="domain" description="TonB-dependent receptor plug" evidence="4">
    <location>
        <begin position="35"/>
        <end position="129"/>
    </location>
</feature>
<dbReference type="InterPro" id="IPR037066">
    <property type="entry name" value="Plug_dom_sf"/>
</dbReference>
<comment type="similarity">
    <text evidence="1">Belongs to the TonB-dependent receptor family.</text>
</comment>
<dbReference type="OrthoDB" id="982809at2"/>
<comment type="subcellular location">
    <subcellularLocation>
        <location evidence="1">Cell outer membrane</location>
        <topology evidence="1">Multi-pass membrane protein</topology>
    </subcellularLocation>
</comment>
<feature type="signal peptide" evidence="3">
    <location>
        <begin position="1"/>
        <end position="19"/>
    </location>
</feature>
<dbReference type="InterPro" id="IPR012910">
    <property type="entry name" value="Plug_dom"/>
</dbReference>
<keyword evidence="1" id="KW-0998">Cell outer membrane</keyword>
<organism evidence="5 6">
    <name type="scientific">Rhodohalobacter mucosus</name>
    <dbReference type="NCBI Taxonomy" id="2079485"/>
    <lineage>
        <taxon>Bacteria</taxon>
        <taxon>Pseudomonadati</taxon>
        <taxon>Balneolota</taxon>
        <taxon>Balneolia</taxon>
        <taxon>Balneolales</taxon>
        <taxon>Balneolaceae</taxon>
        <taxon>Rhodohalobacter</taxon>
    </lineage>
</organism>
<evidence type="ECO:0000313" key="6">
    <source>
        <dbReference type="Proteomes" id="UP000245533"/>
    </source>
</evidence>
<keyword evidence="1" id="KW-0472">Membrane</keyword>
<name>A0A316TVH0_9BACT</name>
<dbReference type="Gene3D" id="2.170.130.10">
    <property type="entry name" value="TonB-dependent receptor, plug domain"/>
    <property type="match status" value="1"/>
</dbReference>
<dbReference type="InterPro" id="IPR039426">
    <property type="entry name" value="TonB-dep_rcpt-like"/>
</dbReference>
<keyword evidence="6" id="KW-1185">Reference proteome</keyword>
<feature type="region of interest" description="Disordered" evidence="2">
    <location>
        <begin position="23"/>
        <end position="43"/>
    </location>
</feature>
<dbReference type="AlphaFoldDB" id="A0A316TVH0"/>
<keyword evidence="1" id="KW-0812">Transmembrane</keyword>